<dbReference type="OrthoDB" id="431378at2759"/>
<evidence type="ECO:0000256" key="1">
    <source>
        <dbReference type="ARBA" id="ARBA00038464"/>
    </source>
</evidence>
<protein>
    <recommendedName>
        <fullName evidence="3">DDHD domain-containing protein</fullName>
    </recommendedName>
</protein>
<evidence type="ECO:0000259" key="3">
    <source>
        <dbReference type="PROSITE" id="PS51043"/>
    </source>
</evidence>
<comment type="caution">
    <text evidence="4">The sequence shown here is derived from an EMBL/GenBank/DDBJ whole genome shotgun (WGS) entry which is preliminary data.</text>
</comment>
<dbReference type="SMART" id="SM01127">
    <property type="entry name" value="DDHD"/>
    <property type="match status" value="1"/>
</dbReference>
<dbReference type="GO" id="GO:0005737">
    <property type="term" value="C:cytoplasm"/>
    <property type="evidence" value="ECO:0007669"/>
    <property type="project" value="TreeGrafter"/>
</dbReference>
<dbReference type="PANTHER" id="PTHR23509">
    <property type="entry name" value="PA-PL1 PHOSPHOLIPASE FAMILY"/>
    <property type="match status" value="1"/>
</dbReference>
<evidence type="ECO:0000256" key="2">
    <source>
        <dbReference type="SAM" id="MobiDB-lite"/>
    </source>
</evidence>
<keyword evidence="5" id="KW-1185">Reference proteome</keyword>
<dbReference type="EMBL" id="JTDE01000714">
    <property type="protein sequence ID" value="KAF7260528.1"/>
    <property type="molecule type" value="Genomic_DNA"/>
</dbReference>
<evidence type="ECO:0000313" key="5">
    <source>
        <dbReference type="Proteomes" id="UP000822476"/>
    </source>
</evidence>
<feature type="domain" description="DDHD" evidence="3">
    <location>
        <begin position="610"/>
        <end position="911"/>
    </location>
</feature>
<organism evidence="4 5">
    <name type="scientific">Paragonimus skrjabini miyazakii</name>
    <dbReference type="NCBI Taxonomy" id="59628"/>
    <lineage>
        <taxon>Eukaryota</taxon>
        <taxon>Metazoa</taxon>
        <taxon>Spiralia</taxon>
        <taxon>Lophotrochozoa</taxon>
        <taxon>Platyhelminthes</taxon>
        <taxon>Trematoda</taxon>
        <taxon>Digenea</taxon>
        <taxon>Plagiorchiida</taxon>
        <taxon>Troglotremata</taxon>
        <taxon>Troglotrematidae</taxon>
        <taxon>Paragonimus</taxon>
    </lineage>
</organism>
<feature type="region of interest" description="Disordered" evidence="2">
    <location>
        <begin position="773"/>
        <end position="823"/>
    </location>
</feature>
<accession>A0A8S9Z9M6</accession>
<dbReference type="InterPro" id="IPR004177">
    <property type="entry name" value="DDHD_dom"/>
</dbReference>
<sequence>MIHGTQTNLNNISLLSSKLVEISETIQTSAIRHPQIRWFYKHVTEKRWTPFAGCDSLNLEVEYTTQLRKSHGALNISWPSDLDFCLTRDHHHCEEHFSTPIGTSEGTRVSVMGGLFDVDLRNRTCTPVYWTADKQPISVLRGTWFRDLGTGIFEPLEDEAMVQQLEVEYSRHYLKNDLTLTALESDPVNPNNKSGDLKSNVNLTRRMLQSVASAPMLFDDCTSASDVNCAVHQSCDKRVDSSFPLTVSTGSSSVDAKRKLPQHTVRFLDCHVDFYGPEEVYLYQDSTTLYIRQKLGMQKVGTRLYRGYNQVARADDKPPDVTHLCFVIHGIGQKMGARSIMRSVSDLRESCAKLRAKYFGSPEYAGERVEFLPVEWRSSLQLDGDTVDSITPVHVRGLRTTLNSSAMDIMYYTSPLYRAEISASLLTELNRLYAMFCLRNPLFESRGGRVSVIAHSLGCVLIYDLITGWSQPVYNPTSPTFNRRSLRSDLLTPECQENSGTDHQMETSTTDFLQPIGVSKGSAALGRDMSSQRLHRLAQLSLQLEAARTEVSRLEQELYRSLHPRDGFGDNLSILDSSFSRPHSPPSAITTVATAPDVGCSYFTTNSLLFKDNLENFFCLGSPLSVFLTLRGIRPGAYVTQDNVLPRRLCPRIFNIYHPADPVAYRLEPLVLKHYSSIQPAVIHRVDASDKPDYDDMPLVTYSGKELRRRGPNSVPPHPPAQDVGSAQLVVTKLDQQDCDSLSTSRLSFNSDTCRNSLASRVLGFFTRSAVELSSPSTLQSDENHQKQTVDDTAVESPQTVPDEDVVLNPVNHSPPEFQNDGLENKVNFDVPNSENIFATSEDVGGSDNNTRNEDQLEVHLTDDSLQLEHRLDYQLCASRYENFYISILTSHTSYWSNADVGLFILTQLFRSVKPISSAGPCDSCNPSVVNRF</sequence>
<dbReference type="Pfam" id="PF02862">
    <property type="entry name" value="DDHD"/>
    <property type="match status" value="1"/>
</dbReference>
<gene>
    <name evidence="4" type="ORF">EG68_02632</name>
</gene>
<dbReference type="GO" id="GO:0004620">
    <property type="term" value="F:phospholipase activity"/>
    <property type="evidence" value="ECO:0007669"/>
    <property type="project" value="TreeGrafter"/>
</dbReference>
<reference evidence="4" key="1">
    <citation type="submission" date="2019-07" db="EMBL/GenBank/DDBJ databases">
        <title>Annotation for the trematode Paragonimus miyazaki's.</title>
        <authorList>
            <person name="Choi Y.-J."/>
        </authorList>
    </citation>
    <scope>NUCLEOTIDE SEQUENCE</scope>
    <source>
        <strain evidence="4">Japan</strain>
    </source>
</reference>
<name>A0A8S9Z9M6_9TREM</name>
<dbReference type="Proteomes" id="UP000822476">
    <property type="component" value="Unassembled WGS sequence"/>
</dbReference>
<comment type="similarity">
    <text evidence="1">Belongs to the PA-PLA1 family.</text>
</comment>
<evidence type="ECO:0000313" key="4">
    <source>
        <dbReference type="EMBL" id="KAF7260528.1"/>
    </source>
</evidence>
<dbReference type="AlphaFoldDB" id="A0A8S9Z9M6"/>
<dbReference type="InterPro" id="IPR058055">
    <property type="entry name" value="PA-PLA1"/>
</dbReference>
<proteinExistence type="inferred from homology"/>
<dbReference type="PANTHER" id="PTHR23509:SF48">
    <property type="entry name" value="INTRACELLULAR PHOSPHOLIPASE A1"/>
    <property type="match status" value="1"/>
</dbReference>
<dbReference type="GO" id="GO:0046872">
    <property type="term" value="F:metal ion binding"/>
    <property type="evidence" value="ECO:0007669"/>
    <property type="project" value="InterPro"/>
</dbReference>
<dbReference type="PROSITE" id="PS51043">
    <property type="entry name" value="DDHD"/>
    <property type="match status" value="1"/>
</dbReference>